<accession>A0ABR3N8Y7</accession>
<dbReference type="Proteomes" id="UP001558613">
    <property type="component" value="Unassembled WGS sequence"/>
</dbReference>
<feature type="compositionally biased region" description="Polar residues" evidence="1">
    <location>
        <begin position="55"/>
        <end position="66"/>
    </location>
</feature>
<sequence>MMRRGPATRARRLNSQTCSLMGFNEMSAPRRITNFSVVQENRPRSTEPHLHEQLKNTPSCESSTRSQRQKCDVYQAGFESKLCKEPLD</sequence>
<name>A0ABR3N8Y7_9TELE</name>
<gene>
    <name evidence="2" type="ORF">QQF64_029293</name>
</gene>
<comment type="caution">
    <text evidence="2">The sequence shown here is derived from an EMBL/GenBank/DDBJ whole genome shotgun (WGS) entry which is preliminary data.</text>
</comment>
<evidence type="ECO:0000313" key="2">
    <source>
        <dbReference type="EMBL" id="KAL1273431.1"/>
    </source>
</evidence>
<keyword evidence="3" id="KW-1185">Reference proteome</keyword>
<feature type="region of interest" description="Disordered" evidence="1">
    <location>
        <begin position="42"/>
        <end position="67"/>
    </location>
</feature>
<organism evidence="2 3">
    <name type="scientific">Cirrhinus molitorella</name>
    <name type="common">mud carp</name>
    <dbReference type="NCBI Taxonomy" id="172907"/>
    <lineage>
        <taxon>Eukaryota</taxon>
        <taxon>Metazoa</taxon>
        <taxon>Chordata</taxon>
        <taxon>Craniata</taxon>
        <taxon>Vertebrata</taxon>
        <taxon>Euteleostomi</taxon>
        <taxon>Actinopterygii</taxon>
        <taxon>Neopterygii</taxon>
        <taxon>Teleostei</taxon>
        <taxon>Ostariophysi</taxon>
        <taxon>Cypriniformes</taxon>
        <taxon>Cyprinidae</taxon>
        <taxon>Labeoninae</taxon>
        <taxon>Labeonini</taxon>
        <taxon>Cirrhinus</taxon>
    </lineage>
</organism>
<feature type="compositionally biased region" description="Basic and acidic residues" evidence="1">
    <location>
        <begin position="42"/>
        <end position="54"/>
    </location>
</feature>
<reference evidence="2 3" key="1">
    <citation type="submission" date="2023-09" db="EMBL/GenBank/DDBJ databases">
        <authorList>
            <person name="Wang M."/>
        </authorList>
    </citation>
    <scope>NUCLEOTIDE SEQUENCE [LARGE SCALE GENOMIC DNA]</scope>
    <source>
        <strain evidence="2">GT-2023</strain>
        <tissue evidence="2">Liver</tissue>
    </source>
</reference>
<proteinExistence type="predicted"/>
<protein>
    <submittedName>
        <fullName evidence="2">Uncharacterized protein</fullName>
    </submittedName>
</protein>
<dbReference type="EMBL" id="JAYMGO010000006">
    <property type="protein sequence ID" value="KAL1273431.1"/>
    <property type="molecule type" value="Genomic_DNA"/>
</dbReference>
<evidence type="ECO:0000313" key="3">
    <source>
        <dbReference type="Proteomes" id="UP001558613"/>
    </source>
</evidence>
<evidence type="ECO:0000256" key="1">
    <source>
        <dbReference type="SAM" id="MobiDB-lite"/>
    </source>
</evidence>